<comment type="subcellular location">
    <subcellularLocation>
        <location evidence="1">Plastid</location>
        <location evidence="1">Chloroplast</location>
    </subcellularLocation>
</comment>
<feature type="binding site" evidence="5">
    <location>
        <position position="172"/>
    </location>
    <ligand>
        <name>chlorophyll a</name>
        <dbReference type="ChEBI" id="CHEBI:58416"/>
        <label>1</label>
    </ligand>
</feature>
<keyword evidence="6" id="KW-1133">Transmembrane helix</keyword>
<dbReference type="PhylomeDB" id="A0A0G4F6Z3"/>
<feature type="binding site" evidence="5">
    <location>
        <position position="78"/>
    </location>
    <ligand>
        <name>chlorophyll a</name>
        <dbReference type="ChEBI" id="CHEBI:58416"/>
        <label>1</label>
    </ligand>
</feature>
<keyword evidence="7" id="KW-0732">Signal</keyword>
<evidence type="ECO:0000256" key="6">
    <source>
        <dbReference type="SAM" id="Phobius"/>
    </source>
</evidence>
<keyword evidence="2" id="KW-0150">Chloroplast</keyword>
<dbReference type="GO" id="GO:0009765">
    <property type="term" value="P:photosynthesis, light harvesting"/>
    <property type="evidence" value="ECO:0007669"/>
    <property type="project" value="InterPro"/>
</dbReference>
<organism evidence="8">
    <name type="scientific">Chromera velia CCMP2878</name>
    <dbReference type="NCBI Taxonomy" id="1169474"/>
    <lineage>
        <taxon>Eukaryota</taxon>
        <taxon>Sar</taxon>
        <taxon>Alveolata</taxon>
        <taxon>Colpodellida</taxon>
        <taxon>Chromeraceae</taxon>
        <taxon>Chromera</taxon>
    </lineage>
</organism>
<evidence type="ECO:0000256" key="7">
    <source>
        <dbReference type="SAM" id="SignalP"/>
    </source>
</evidence>
<dbReference type="SUPFAM" id="SSF103511">
    <property type="entry name" value="Chlorophyll a-b binding protein"/>
    <property type="match status" value="1"/>
</dbReference>
<dbReference type="InterPro" id="IPR022796">
    <property type="entry name" value="Chloroa_b-bind"/>
</dbReference>
<keyword evidence="3" id="KW-0602">Photosynthesis</keyword>
<accession>A0A0G4F6Z3</accession>
<dbReference type="Pfam" id="PF00504">
    <property type="entry name" value="Chloroa_b-bind"/>
    <property type="match status" value="1"/>
</dbReference>
<feature type="transmembrane region" description="Helical" evidence="6">
    <location>
        <begin position="118"/>
        <end position="136"/>
    </location>
</feature>
<evidence type="ECO:0000256" key="5">
    <source>
        <dbReference type="PIRSR" id="PIRSR601344-1"/>
    </source>
</evidence>
<dbReference type="EMBL" id="CDMZ01000171">
    <property type="protein sequence ID" value="CEM08329.1"/>
    <property type="molecule type" value="Genomic_DNA"/>
</dbReference>
<sequence>MFKTILAVAALAFTQSLAFVPTPLTQLKAKKSPKTELRVSAFDNAPGATAPFGFWDPLGISNGLTPQDKKYKFMRAGEIKNGRLAMLAILGYALPYYYKLENFQDVRPGFDALLDLPGLVIGAIFLTMGFLDYNIFGERGMAPEGEYEGSLGGFFWKGPEDAEENLAMQNREINNGRIAMIGFMAMLAQDLVTNADFPFTEKV</sequence>
<evidence type="ECO:0000256" key="2">
    <source>
        <dbReference type="ARBA" id="ARBA00022528"/>
    </source>
</evidence>
<dbReference type="AlphaFoldDB" id="A0A0G4F6Z3"/>
<feature type="binding site" evidence="5">
    <location>
        <position position="175"/>
    </location>
    <ligand>
        <name>chlorophyll a</name>
        <dbReference type="ChEBI" id="CHEBI:58416"/>
        <label>1</label>
    </ligand>
</feature>
<feature type="signal peptide" evidence="7">
    <location>
        <begin position="1"/>
        <end position="18"/>
    </location>
</feature>
<evidence type="ECO:0000256" key="4">
    <source>
        <dbReference type="ARBA" id="ARBA00022640"/>
    </source>
</evidence>
<dbReference type="VEuPathDB" id="CryptoDB:Cvel_15546"/>
<keyword evidence="6" id="KW-0472">Membrane</keyword>
<reference evidence="8" key="1">
    <citation type="submission" date="2014-11" db="EMBL/GenBank/DDBJ databases">
        <authorList>
            <person name="Otto D Thomas"/>
            <person name="Naeem Raeece"/>
        </authorList>
    </citation>
    <scope>NUCLEOTIDE SEQUENCE</scope>
</reference>
<dbReference type="GO" id="GO:0016168">
    <property type="term" value="F:chlorophyll binding"/>
    <property type="evidence" value="ECO:0007669"/>
    <property type="project" value="UniProtKB-KW"/>
</dbReference>
<protein>
    <recommendedName>
        <fullName evidence="9">Plastid light harvesting protein</fullName>
    </recommendedName>
</protein>
<feature type="binding site" evidence="5">
    <location>
        <position position="189"/>
    </location>
    <ligand>
        <name>chlorophyll a</name>
        <dbReference type="ChEBI" id="CHEBI:58416"/>
        <label>1</label>
    </ligand>
</feature>
<feature type="chain" id="PRO_5005188170" description="Plastid light harvesting protein" evidence="7">
    <location>
        <begin position="19"/>
        <end position="203"/>
    </location>
</feature>
<gene>
    <name evidence="8" type="ORF">Cvel_15546</name>
</gene>
<dbReference type="GO" id="GO:0009507">
    <property type="term" value="C:chloroplast"/>
    <property type="evidence" value="ECO:0007669"/>
    <property type="project" value="UniProtKB-SubCell"/>
</dbReference>
<evidence type="ECO:0000256" key="1">
    <source>
        <dbReference type="ARBA" id="ARBA00004229"/>
    </source>
</evidence>
<feature type="binding site" evidence="5">
    <location>
        <position position="55"/>
    </location>
    <ligand>
        <name>chlorophyll a</name>
        <dbReference type="ChEBI" id="CHEBI:58416"/>
        <label>1</label>
    </ligand>
</feature>
<feature type="binding site" description="axial binding residue" evidence="5">
    <location>
        <position position="120"/>
    </location>
    <ligand>
        <name>chlorophyll b</name>
        <dbReference type="ChEBI" id="CHEBI:61721"/>
        <label>1</label>
    </ligand>
    <ligandPart>
        <name>Mg</name>
        <dbReference type="ChEBI" id="CHEBI:25107"/>
    </ligandPart>
</feature>
<keyword evidence="4" id="KW-0934">Plastid</keyword>
<keyword evidence="5" id="KW-0157">Chromophore</keyword>
<keyword evidence="6" id="KW-0812">Transmembrane</keyword>
<feature type="binding site" description="axial binding residue" evidence="5">
    <location>
        <position position="61"/>
    </location>
    <ligand>
        <name>chlorophyll b</name>
        <dbReference type="ChEBI" id="CHEBI:61721"/>
        <label>1</label>
    </ligand>
    <ligandPart>
        <name>Mg</name>
        <dbReference type="ChEBI" id="CHEBI:25107"/>
    </ligandPart>
</feature>
<dbReference type="PANTHER" id="PTHR21649">
    <property type="entry name" value="CHLOROPHYLL A/B BINDING PROTEIN"/>
    <property type="match status" value="1"/>
</dbReference>
<keyword evidence="5" id="KW-0148">Chlorophyll</keyword>
<proteinExistence type="predicted"/>
<dbReference type="GO" id="GO:0016020">
    <property type="term" value="C:membrane"/>
    <property type="evidence" value="ECO:0007669"/>
    <property type="project" value="InterPro"/>
</dbReference>
<dbReference type="Gene3D" id="1.10.3460.10">
    <property type="entry name" value="Chlorophyll a/b binding protein domain"/>
    <property type="match status" value="1"/>
</dbReference>
<feature type="transmembrane region" description="Helical" evidence="6">
    <location>
        <begin position="81"/>
        <end position="98"/>
    </location>
</feature>
<name>A0A0G4F6Z3_9ALVE</name>
<evidence type="ECO:0008006" key="9">
    <source>
        <dbReference type="Google" id="ProtNLM"/>
    </source>
</evidence>
<evidence type="ECO:0000256" key="3">
    <source>
        <dbReference type="ARBA" id="ARBA00022531"/>
    </source>
</evidence>
<feature type="binding site" evidence="5">
    <location>
        <position position="114"/>
    </location>
    <ligand>
        <name>chlorophyll a</name>
        <dbReference type="ChEBI" id="CHEBI:58416"/>
        <label>1</label>
    </ligand>
</feature>
<evidence type="ECO:0000313" key="8">
    <source>
        <dbReference type="EMBL" id="CEM08329.1"/>
    </source>
</evidence>
<feature type="binding site" evidence="5">
    <location>
        <position position="177"/>
    </location>
    <ligand>
        <name>chlorophyll a</name>
        <dbReference type="ChEBI" id="CHEBI:58416"/>
        <label>1</label>
    </ligand>
</feature>
<feature type="binding site" evidence="5">
    <location>
        <position position="83"/>
    </location>
    <ligand>
        <name>chlorophyll a</name>
        <dbReference type="ChEBI" id="CHEBI:58416"/>
        <label>1</label>
    </ligand>
</feature>
<dbReference type="InterPro" id="IPR001344">
    <property type="entry name" value="Chloro_AB-bd_pln"/>
</dbReference>